<organism evidence="2 3">
    <name type="scientific">Coprinellus micaceus</name>
    <name type="common">Glistening ink-cap mushroom</name>
    <name type="synonym">Coprinus micaceus</name>
    <dbReference type="NCBI Taxonomy" id="71717"/>
    <lineage>
        <taxon>Eukaryota</taxon>
        <taxon>Fungi</taxon>
        <taxon>Dikarya</taxon>
        <taxon>Basidiomycota</taxon>
        <taxon>Agaricomycotina</taxon>
        <taxon>Agaricomycetes</taxon>
        <taxon>Agaricomycetidae</taxon>
        <taxon>Agaricales</taxon>
        <taxon>Agaricineae</taxon>
        <taxon>Psathyrellaceae</taxon>
        <taxon>Coprinellus</taxon>
    </lineage>
</organism>
<proteinExistence type="predicted"/>
<dbReference type="Proteomes" id="UP000298030">
    <property type="component" value="Unassembled WGS sequence"/>
</dbReference>
<evidence type="ECO:0000256" key="1">
    <source>
        <dbReference type="SAM" id="MobiDB-lite"/>
    </source>
</evidence>
<gene>
    <name evidence="2" type="ORF">FA13DRAFT_1732084</name>
</gene>
<evidence type="ECO:0000313" key="2">
    <source>
        <dbReference type="EMBL" id="TEB31787.1"/>
    </source>
</evidence>
<feature type="non-terminal residue" evidence="2">
    <location>
        <position position="128"/>
    </location>
</feature>
<feature type="region of interest" description="Disordered" evidence="1">
    <location>
        <begin position="30"/>
        <end position="52"/>
    </location>
</feature>
<comment type="caution">
    <text evidence="2">The sequence shown here is derived from an EMBL/GenBank/DDBJ whole genome shotgun (WGS) entry which is preliminary data.</text>
</comment>
<accession>A0A4Y7TC80</accession>
<protein>
    <submittedName>
        <fullName evidence="2">Uncharacterized protein</fullName>
    </submittedName>
</protein>
<sequence length="128" mass="13885">MSTEPSPPIPAEDPPVIQCRTGAALTQAAGHDSVVTAGSSSTWRPSFAGYDPEPDPARVLAAATKQFGFLGRQRALLSKFEAQRPRVQQNEPPPTPYTREDASRFIVELSSEDCELFGKASHLYPTPM</sequence>
<dbReference type="EMBL" id="QPFP01000017">
    <property type="protein sequence ID" value="TEB31787.1"/>
    <property type="molecule type" value="Genomic_DNA"/>
</dbReference>
<dbReference type="AlphaFoldDB" id="A0A4Y7TC80"/>
<keyword evidence="3" id="KW-1185">Reference proteome</keyword>
<reference evidence="2 3" key="1">
    <citation type="journal article" date="2019" name="Nat. Ecol. Evol.">
        <title>Megaphylogeny resolves global patterns of mushroom evolution.</title>
        <authorList>
            <person name="Varga T."/>
            <person name="Krizsan K."/>
            <person name="Foldi C."/>
            <person name="Dima B."/>
            <person name="Sanchez-Garcia M."/>
            <person name="Sanchez-Ramirez S."/>
            <person name="Szollosi G.J."/>
            <person name="Szarkandi J.G."/>
            <person name="Papp V."/>
            <person name="Albert L."/>
            <person name="Andreopoulos W."/>
            <person name="Angelini C."/>
            <person name="Antonin V."/>
            <person name="Barry K.W."/>
            <person name="Bougher N.L."/>
            <person name="Buchanan P."/>
            <person name="Buyck B."/>
            <person name="Bense V."/>
            <person name="Catcheside P."/>
            <person name="Chovatia M."/>
            <person name="Cooper J."/>
            <person name="Damon W."/>
            <person name="Desjardin D."/>
            <person name="Finy P."/>
            <person name="Geml J."/>
            <person name="Haridas S."/>
            <person name="Hughes K."/>
            <person name="Justo A."/>
            <person name="Karasinski D."/>
            <person name="Kautmanova I."/>
            <person name="Kiss B."/>
            <person name="Kocsube S."/>
            <person name="Kotiranta H."/>
            <person name="LaButti K.M."/>
            <person name="Lechner B.E."/>
            <person name="Liimatainen K."/>
            <person name="Lipzen A."/>
            <person name="Lukacs Z."/>
            <person name="Mihaltcheva S."/>
            <person name="Morgado L.N."/>
            <person name="Niskanen T."/>
            <person name="Noordeloos M.E."/>
            <person name="Ohm R.A."/>
            <person name="Ortiz-Santana B."/>
            <person name="Ovrebo C."/>
            <person name="Racz N."/>
            <person name="Riley R."/>
            <person name="Savchenko A."/>
            <person name="Shiryaev A."/>
            <person name="Soop K."/>
            <person name="Spirin V."/>
            <person name="Szebenyi C."/>
            <person name="Tomsovsky M."/>
            <person name="Tulloss R.E."/>
            <person name="Uehling J."/>
            <person name="Grigoriev I.V."/>
            <person name="Vagvolgyi C."/>
            <person name="Papp T."/>
            <person name="Martin F.M."/>
            <person name="Miettinen O."/>
            <person name="Hibbett D.S."/>
            <person name="Nagy L.G."/>
        </authorList>
    </citation>
    <scope>NUCLEOTIDE SEQUENCE [LARGE SCALE GENOMIC DNA]</scope>
    <source>
        <strain evidence="2 3">FP101781</strain>
    </source>
</reference>
<evidence type="ECO:0000313" key="3">
    <source>
        <dbReference type="Proteomes" id="UP000298030"/>
    </source>
</evidence>
<name>A0A4Y7TC80_COPMI</name>